<keyword evidence="6 10" id="KW-0812">Transmembrane</keyword>
<keyword evidence="12" id="KW-0966">Cell projection</keyword>
<dbReference type="InterPro" id="IPR005503">
    <property type="entry name" value="FliL"/>
</dbReference>
<feature type="compositionally biased region" description="Low complexity" evidence="11">
    <location>
        <begin position="84"/>
        <end position="96"/>
    </location>
</feature>
<evidence type="ECO:0000256" key="1">
    <source>
        <dbReference type="ARBA" id="ARBA00002254"/>
    </source>
</evidence>
<keyword evidence="5 10" id="KW-0145">Chemotaxis</keyword>
<evidence type="ECO:0000256" key="5">
    <source>
        <dbReference type="ARBA" id="ARBA00022500"/>
    </source>
</evidence>
<evidence type="ECO:0000256" key="10">
    <source>
        <dbReference type="RuleBase" id="RU364125"/>
    </source>
</evidence>
<keyword evidence="8 10" id="KW-1133">Transmembrane helix</keyword>
<keyword evidence="13" id="KW-1185">Reference proteome</keyword>
<dbReference type="GO" id="GO:0006935">
    <property type="term" value="P:chemotaxis"/>
    <property type="evidence" value="ECO:0007669"/>
    <property type="project" value="UniProtKB-KW"/>
</dbReference>
<evidence type="ECO:0000256" key="4">
    <source>
        <dbReference type="ARBA" id="ARBA00022475"/>
    </source>
</evidence>
<dbReference type="GO" id="GO:0071973">
    <property type="term" value="P:bacterial-type flagellum-dependent cell motility"/>
    <property type="evidence" value="ECO:0007669"/>
    <property type="project" value="InterPro"/>
</dbReference>
<evidence type="ECO:0000256" key="11">
    <source>
        <dbReference type="SAM" id="MobiDB-lite"/>
    </source>
</evidence>
<proteinExistence type="inferred from homology"/>
<comment type="subcellular location">
    <subcellularLocation>
        <location evidence="10">Cell inner membrane</location>
    </subcellularLocation>
    <subcellularLocation>
        <location evidence="2">Cell membrane</location>
        <topology evidence="2">Single-pass membrane protein</topology>
    </subcellularLocation>
</comment>
<dbReference type="OrthoDB" id="7725598at2"/>
<dbReference type="RefSeq" id="WP_132828197.1">
    <property type="nucleotide sequence ID" value="NZ_SMFP01000004.1"/>
</dbReference>
<reference evidence="12 13" key="1">
    <citation type="submission" date="2019-03" db="EMBL/GenBank/DDBJ databases">
        <authorList>
            <person name="Zhang S."/>
        </authorList>
    </citation>
    <scope>NUCLEOTIDE SEQUENCE [LARGE SCALE GENOMIC DNA]</scope>
    <source>
        <strain evidence="12 13">S4J41</strain>
    </source>
</reference>
<sequence>MAKPAKQKQRPSSDAPEKATEGKARSARTLLMAALVLSVASLGGGFVLARIAFQQDAASFAPDYVEDTGAEGEQTAHGEAVPKDAGPAAGHGAQGDADGEGAGSEGILQFEEIVTNINGFDTNGRPTQSFLKLNLVLVYRPEPGATALMLTRQPFMRDLFTGYARSLTETDVRGMAGVLNVKAELLKRARAAAGNDLPREILISDLIVQ</sequence>
<protein>
    <recommendedName>
        <fullName evidence="10">Flagellar protein FliL</fullName>
    </recommendedName>
</protein>
<dbReference type="GO" id="GO:0009425">
    <property type="term" value="C:bacterial-type flagellum basal body"/>
    <property type="evidence" value="ECO:0007669"/>
    <property type="project" value="InterPro"/>
</dbReference>
<name>A0A4R5EVI1_9RHOB</name>
<evidence type="ECO:0000256" key="8">
    <source>
        <dbReference type="ARBA" id="ARBA00022989"/>
    </source>
</evidence>
<dbReference type="GO" id="GO:0005886">
    <property type="term" value="C:plasma membrane"/>
    <property type="evidence" value="ECO:0007669"/>
    <property type="project" value="UniProtKB-SubCell"/>
</dbReference>
<evidence type="ECO:0000256" key="6">
    <source>
        <dbReference type="ARBA" id="ARBA00022692"/>
    </source>
</evidence>
<organism evidence="12 13">
    <name type="scientific">Antarcticimicrobium sediminis</name>
    <dbReference type="NCBI Taxonomy" id="2546227"/>
    <lineage>
        <taxon>Bacteria</taxon>
        <taxon>Pseudomonadati</taxon>
        <taxon>Pseudomonadota</taxon>
        <taxon>Alphaproteobacteria</taxon>
        <taxon>Rhodobacterales</taxon>
        <taxon>Paracoccaceae</taxon>
        <taxon>Antarcticimicrobium</taxon>
    </lineage>
</organism>
<keyword evidence="12" id="KW-0969">Cilium</keyword>
<accession>A0A4R5EVI1</accession>
<evidence type="ECO:0000256" key="7">
    <source>
        <dbReference type="ARBA" id="ARBA00022779"/>
    </source>
</evidence>
<comment type="function">
    <text evidence="1 10">Controls the rotational direction of flagella during chemotaxis.</text>
</comment>
<evidence type="ECO:0000256" key="9">
    <source>
        <dbReference type="ARBA" id="ARBA00023136"/>
    </source>
</evidence>
<keyword evidence="9 10" id="KW-0472">Membrane</keyword>
<comment type="similarity">
    <text evidence="3 10">Belongs to the FliL family.</text>
</comment>
<keyword evidence="12" id="KW-0282">Flagellum</keyword>
<keyword evidence="4" id="KW-1003">Cell membrane</keyword>
<comment type="caution">
    <text evidence="12">The sequence shown here is derived from an EMBL/GenBank/DDBJ whole genome shotgun (WGS) entry which is preliminary data.</text>
</comment>
<feature type="transmembrane region" description="Helical" evidence="10">
    <location>
        <begin position="30"/>
        <end position="53"/>
    </location>
</feature>
<dbReference type="Pfam" id="PF03748">
    <property type="entry name" value="FliL"/>
    <property type="match status" value="1"/>
</dbReference>
<gene>
    <name evidence="12" type="ORF">E1B25_07730</name>
</gene>
<feature type="region of interest" description="Disordered" evidence="11">
    <location>
        <begin position="69"/>
        <end position="102"/>
    </location>
</feature>
<keyword evidence="10" id="KW-0997">Cell inner membrane</keyword>
<keyword evidence="7 10" id="KW-0283">Flagellar rotation</keyword>
<dbReference type="AlphaFoldDB" id="A0A4R5EVI1"/>
<evidence type="ECO:0000256" key="2">
    <source>
        <dbReference type="ARBA" id="ARBA00004162"/>
    </source>
</evidence>
<feature type="region of interest" description="Disordered" evidence="11">
    <location>
        <begin position="1"/>
        <end position="24"/>
    </location>
</feature>
<dbReference type="Proteomes" id="UP000294662">
    <property type="component" value="Unassembled WGS sequence"/>
</dbReference>
<evidence type="ECO:0000313" key="12">
    <source>
        <dbReference type="EMBL" id="TDE38904.1"/>
    </source>
</evidence>
<evidence type="ECO:0000256" key="3">
    <source>
        <dbReference type="ARBA" id="ARBA00008281"/>
    </source>
</evidence>
<evidence type="ECO:0000313" key="13">
    <source>
        <dbReference type="Proteomes" id="UP000294662"/>
    </source>
</evidence>
<feature type="compositionally biased region" description="Basic and acidic residues" evidence="11">
    <location>
        <begin position="15"/>
        <end position="24"/>
    </location>
</feature>
<dbReference type="EMBL" id="SMFP01000004">
    <property type="protein sequence ID" value="TDE38904.1"/>
    <property type="molecule type" value="Genomic_DNA"/>
</dbReference>